<dbReference type="Proteomes" id="UP000595703">
    <property type="component" value="Chromosome"/>
</dbReference>
<reference evidence="1 2" key="4">
    <citation type="journal article" date="2020" name="Sci. Rep.">
        <title>beta-carboline chemical signals induce reveromycin production through a LuxR family regulator in Streptomyces sp. SN-593.</title>
        <authorList>
            <person name="Panthee S."/>
            <person name="Kito N."/>
            <person name="Hayashi T."/>
            <person name="Shimizu T."/>
            <person name="Ishikawa J."/>
            <person name="Hamamoto H."/>
            <person name="Osada H."/>
            <person name="Takahashi S."/>
        </authorList>
    </citation>
    <scope>NUCLEOTIDE SEQUENCE [LARGE SCALE GENOMIC DNA]</scope>
    <source>
        <strain evidence="1 2">SN-593</strain>
    </source>
</reference>
<reference evidence="1 2" key="3">
    <citation type="journal article" date="2011" name="Nat. Chem. Biol.">
        <title>Reveromycin A biosynthesis uses RevG and RevJ for stereospecific spiroacetal formation.</title>
        <authorList>
            <person name="Takahashi S."/>
            <person name="Toyoda A."/>
            <person name="Sekiyama Y."/>
            <person name="Takagi H."/>
            <person name="Nogawa T."/>
            <person name="Uramoto M."/>
            <person name="Suzuki R."/>
            <person name="Koshino H."/>
            <person name="Kumano T."/>
            <person name="Panthee S."/>
            <person name="Dairi T."/>
            <person name="Ishikawa J."/>
            <person name="Ikeda H."/>
            <person name="Sakaki Y."/>
            <person name="Osada H."/>
        </authorList>
    </citation>
    <scope>NUCLEOTIDE SEQUENCE [LARGE SCALE GENOMIC DNA]</scope>
    <source>
        <strain evidence="1 2">SN-593</strain>
    </source>
</reference>
<gene>
    <name evidence="1" type="ORF">RVR_9684</name>
</gene>
<dbReference type="KEGG" id="arev:RVR_9684"/>
<reference evidence="1 2" key="1">
    <citation type="journal article" date="2010" name="J. Bacteriol.">
        <title>Biochemical characterization of a novel indole prenyltransferase from Streptomyces sp. SN-593.</title>
        <authorList>
            <person name="Takahashi S."/>
            <person name="Takagi H."/>
            <person name="Toyoda A."/>
            <person name="Uramoto M."/>
            <person name="Nogawa T."/>
            <person name="Ueki M."/>
            <person name="Sakaki Y."/>
            <person name="Osada H."/>
        </authorList>
    </citation>
    <scope>NUCLEOTIDE SEQUENCE [LARGE SCALE GENOMIC DNA]</scope>
    <source>
        <strain evidence="1 2">SN-593</strain>
    </source>
</reference>
<organism evidence="1 2">
    <name type="scientific">Actinacidiphila reveromycinica</name>
    <dbReference type="NCBI Taxonomy" id="659352"/>
    <lineage>
        <taxon>Bacteria</taxon>
        <taxon>Bacillati</taxon>
        <taxon>Actinomycetota</taxon>
        <taxon>Actinomycetes</taxon>
        <taxon>Kitasatosporales</taxon>
        <taxon>Streptomycetaceae</taxon>
        <taxon>Actinacidiphila</taxon>
    </lineage>
</organism>
<proteinExistence type="predicted"/>
<sequence length="114" mass="12308">MPTLQITAVSSEDYPLVVVVNSTGEVMGWGEWSQDPYNGQPGDALRVADTLTDGYAVYGYLSADNRVATTSGHTAVYVSPWVGPNLPENHTYDMTICAQRNGLKITCKSHPVTS</sequence>
<reference evidence="1 2" key="2">
    <citation type="journal article" date="2011" name="J. Antibiot.">
        <title>Furaquinocins I and J: novel polyketide isoprenoid hybrid compounds from Streptomyces reveromyceticus SN-593.</title>
        <authorList>
            <person name="Panthee S."/>
            <person name="Takahashi S."/>
            <person name="Takagi H."/>
            <person name="Nogawa T."/>
            <person name="Oowada E."/>
            <person name="Uramoto M."/>
            <person name="Osada H."/>
        </authorList>
    </citation>
    <scope>NUCLEOTIDE SEQUENCE [LARGE SCALE GENOMIC DNA]</scope>
    <source>
        <strain evidence="1 2">SN-593</strain>
    </source>
</reference>
<evidence type="ECO:0000313" key="1">
    <source>
        <dbReference type="EMBL" id="BBB02003.1"/>
    </source>
</evidence>
<protein>
    <submittedName>
        <fullName evidence="1">Uncharacterized protein</fullName>
    </submittedName>
</protein>
<dbReference type="AlphaFoldDB" id="A0A7U3V015"/>
<evidence type="ECO:0000313" key="2">
    <source>
        <dbReference type="Proteomes" id="UP000595703"/>
    </source>
</evidence>
<name>A0A7U3V015_9ACTN</name>
<accession>A0A7U3V015</accession>
<dbReference type="EMBL" id="AP018365">
    <property type="protein sequence ID" value="BBB02003.1"/>
    <property type="molecule type" value="Genomic_DNA"/>
</dbReference>
<keyword evidence="2" id="KW-1185">Reference proteome</keyword>